<reference evidence="1" key="2">
    <citation type="journal article" date="2015" name="Data Brief">
        <title>Shoot transcriptome of the giant reed, Arundo donax.</title>
        <authorList>
            <person name="Barrero R.A."/>
            <person name="Guerrero F.D."/>
            <person name="Moolhuijzen P."/>
            <person name="Goolsby J.A."/>
            <person name="Tidwell J."/>
            <person name="Bellgard S.E."/>
            <person name="Bellgard M.I."/>
        </authorList>
    </citation>
    <scope>NUCLEOTIDE SEQUENCE</scope>
    <source>
        <tissue evidence="1">Shoot tissue taken approximately 20 cm above the soil surface</tissue>
    </source>
</reference>
<proteinExistence type="predicted"/>
<organism evidence="1">
    <name type="scientific">Arundo donax</name>
    <name type="common">Giant reed</name>
    <name type="synonym">Donax arundinaceus</name>
    <dbReference type="NCBI Taxonomy" id="35708"/>
    <lineage>
        <taxon>Eukaryota</taxon>
        <taxon>Viridiplantae</taxon>
        <taxon>Streptophyta</taxon>
        <taxon>Embryophyta</taxon>
        <taxon>Tracheophyta</taxon>
        <taxon>Spermatophyta</taxon>
        <taxon>Magnoliopsida</taxon>
        <taxon>Liliopsida</taxon>
        <taxon>Poales</taxon>
        <taxon>Poaceae</taxon>
        <taxon>PACMAD clade</taxon>
        <taxon>Arundinoideae</taxon>
        <taxon>Arundineae</taxon>
        <taxon>Arundo</taxon>
    </lineage>
</organism>
<name>A0A0A9FIH3_ARUDO</name>
<evidence type="ECO:0000313" key="1">
    <source>
        <dbReference type="EMBL" id="JAE08063.1"/>
    </source>
</evidence>
<sequence>MNFYKRRLSICINSKLYFPLRLTNYIPHECFHNKSKSRLQCIDLTENF</sequence>
<dbReference type="EMBL" id="GBRH01189833">
    <property type="protein sequence ID" value="JAE08063.1"/>
    <property type="molecule type" value="Transcribed_RNA"/>
</dbReference>
<accession>A0A0A9FIH3</accession>
<protein>
    <submittedName>
        <fullName evidence="1">Uncharacterized protein</fullName>
    </submittedName>
</protein>
<dbReference type="AlphaFoldDB" id="A0A0A9FIH3"/>
<reference evidence="1" key="1">
    <citation type="submission" date="2014-09" db="EMBL/GenBank/DDBJ databases">
        <authorList>
            <person name="Magalhaes I.L.F."/>
            <person name="Oliveira U."/>
            <person name="Santos F.R."/>
            <person name="Vidigal T.H.D.A."/>
            <person name="Brescovit A.D."/>
            <person name="Santos A.J."/>
        </authorList>
    </citation>
    <scope>NUCLEOTIDE SEQUENCE</scope>
    <source>
        <tissue evidence="1">Shoot tissue taken approximately 20 cm above the soil surface</tissue>
    </source>
</reference>